<name>A0A8S0TGQ1_OLEEU</name>
<dbReference type="Proteomes" id="UP000594638">
    <property type="component" value="Unassembled WGS sequence"/>
</dbReference>
<feature type="region of interest" description="Disordered" evidence="1">
    <location>
        <begin position="21"/>
        <end position="51"/>
    </location>
</feature>
<dbReference type="AlphaFoldDB" id="A0A8S0TGQ1"/>
<feature type="compositionally biased region" description="Basic and acidic residues" evidence="1">
    <location>
        <begin position="21"/>
        <end position="31"/>
    </location>
</feature>
<gene>
    <name evidence="2" type="ORF">OLEA9_A119327</name>
</gene>
<comment type="caution">
    <text evidence="2">The sequence shown here is derived from an EMBL/GenBank/DDBJ whole genome shotgun (WGS) entry which is preliminary data.</text>
</comment>
<proteinExistence type="predicted"/>
<reference evidence="2 3" key="1">
    <citation type="submission" date="2019-12" db="EMBL/GenBank/DDBJ databases">
        <authorList>
            <person name="Alioto T."/>
            <person name="Alioto T."/>
            <person name="Gomez Garrido J."/>
        </authorList>
    </citation>
    <scope>NUCLEOTIDE SEQUENCE [LARGE SCALE GENOMIC DNA]</scope>
</reference>
<sequence length="100" mass="11136">MEDNGTGRPNRIQLWKNTHYKDNKVGDDRHANHTRGTCRGRGKGLGRGLKFPHATSRANTIQRENAELHQVVHNLQSQNERTLALLEEIMPGATAGIVSS</sequence>
<dbReference type="Gramene" id="OE9A119327T1">
    <property type="protein sequence ID" value="OE9A119327C1"/>
    <property type="gene ID" value="OE9A119327"/>
</dbReference>
<evidence type="ECO:0000313" key="2">
    <source>
        <dbReference type="EMBL" id="CAA3002933.1"/>
    </source>
</evidence>
<evidence type="ECO:0000256" key="1">
    <source>
        <dbReference type="SAM" id="MobiDB-lite"/>
    </source>
</evidence>
<feature type="compositionally biased region" description="Basic residues" evidence="1">
    <location>
        <begin position="32"/>
        <end position="44"/>
    </location>
</feature>
<protein>
    <submittedName>
        <fullName evidence="2">Uncharacterized protein</fullName>
    </submittedName>
</protein>
<accession>A0A8S0TGQ1</accession>
<dbReference type="OrthoDB" id="1693841at2759"/>
<dbReference type="EMBL" id="CACTIH010005895">
    <property type="protein sequence ID" value="CAA3002933.1"/>
    <property type="molecule type" value="Genomic_DNA"/>
</dbReference>
<keyword evidence="3" id="KW-1185">Reference proteome</keyword>
<evidence type="ECO:0000313" key="3">
    <source>
        <dbReference type="Proteomes" id="UP000594638"/>
    </source>
</evidence>
<organism evidence="2 3">
    <name type="scientific">Olea europaea subsp. europaea</name>
    <dbReference type="NCBI Taxonomy" id="158383"/>
    <lineage>
        <taxon>Eukaryota</taxon>
        <taxon>Viridiplantae</taxon>
        <taxon>Streptophyta</taxon>
        <taxon>Embryophyta</taxon>
        <taxon>Tracheophyta</taxon>
        <taxon>Spermatophyta</taxon>
        <taxon>Magnoliopsida</taxon>
        <taxon>eudicotyledons</taxon>
        <taxon>Gunneridae</taxon>
        <taxon>Pentapetalae</taxon>
        <taxon>asterids</taxon>
        <taxon>lamiids</taxon>
        <taxon>Lamiales</taxon>
        <taxon>Oleaceae</taxon>
        <taxon>Oleeae</taxon>
        <taxon>Olea</taxon>
    </lineage>
</organism>